<accession>A0ABW9KK07</accession>
<dbReference type="InterPro" id="IPR011856">
    <property type="entry name" value="tRNA_endonuc-like_dom_sf"/>
</dbReference>
<name>A0ABW9KK07_9BACT</name>
<dbReference type="Proteomes" id="UP001634747">
    <property type="component" value="Unassembled WGS sequence"/>
</dbReference>
<evidence type="ECO:0000313" key="2">
    <source>
        <dbReference type="Proteomes" id="UP001634747"/>
    </source>
</evidence>
<sequence length="384" mass="43122">MSKVFLANGNGAGLQLERIQCRNETTELQERLLHQPGLLAGDQIDPLSPRKWLLIRREMPVVNPSTGTTDFSLDFLYSDQDGTPTFVEAKRCNDPRARREVIGQMLEYAANGKAYWSADDIKCALLHTHKGELANALRELERGFEDDIDGFCTNFISKVRSGNIRLIFFLEQSSNELRTLAEYLNDQFTNVEVMVVEARQYSLPDPNAGTVIVPRVVGFSEAVRITKEAARADKAQTTIARGEANFWQNIEGALTAEQVAIVRHTIAELSGIPDARVTWIVSAVFLLARTLPKRGLFGIRKDGSLEIYLAYWRPENYPDITEAQASIRDRFIDGMQQLGFNKVNQNSAYPLLKPNDWLHKADVIVALVRSLETLEQASAPARNE</sequence>
<organism evidence="1 2">
    <name type="scientific">Terriglobus aquaticus</name>
    <dbReference type="NCBI Taxonomy" id="940139"/>
    <lineage>
        <taxon>Bacteria</taxon>
        <taxon>Pseudomonadati</taxon>
        <taxon>Acidobacteriota</taxon>
        <taxon>Terriglobia</taxon>
        <taxon>Terriglobales</taxon>
        <taxon>Acidobacteriaceae</taxon>
        <taxon>Terriglobus</taxon>
    </lineage>
</organism>
<reference evidence="1 2" key="1">
    <citation type="submission" date="2024-12" db="EMBL/GenBank/DDBJ databases">
        <authorList>
            <person name="Lee Y."/>
        </authorList>
    </citation>
    <scope>NUCLEOTIDE SEQUENCE [LARGE SCALE GENOMIC DNA]</scope>
    <source>
        <strain evidence="1 2">03SUJ4</strain>
    </source>
</reference>
<keyword evidence="2" id="KW-1185">Reference proteome</keyword>
<evidence type="ECO:0000313" key="1">
    <source>
        <dbReference type="EMBL" id="MFN2975648.1"/>
    </source>
</evidence>
<comment type="caution">
    <text evidence="1">The sequence shown here is derived from an EMBL/GenBank/DDBJ whole genome shotgun (WGS) entry which is preliminary data.</text>
</comment>
<gene>
    <name evidence="1" type="ORF">ACK2TP_07720</name>
</gene>
<protein>
    <submittedName>
        <fullName evidence="1">Uncharacterized protein</fullName>
    </submittedName>
</protein>
<dbReference type="Gene3D" id="3.40.1350.10">
    <property type="match status" value="1"/>
</dbReference>
<dbReference type="RefSeq" id="WP_263412832.1">
    <property type="nucleotide sequence ID" value="NZ_BAABBH010000001.1"/>
</dbReference>
<dbReference type="EMBL" id="JBJYXY010000001">
    <property type="protein sequence ID" value="MFN2975648.1"/>
    <property type="molecule type" value="Genomic_DNA"/>
</dbReference>
<proteinExistence type="predicted"/>